<feature type="chain" id="PRO_5025339824" evidence="1">
    <location>
        <begin position="21"/>
        <end position="78"/>
    </location>
</feature>
<sequence length="78" mass="8800">MRVGRLQAGLLVLRLHRLLAAGHRAGVEISQVLPGVESWEGGWKDECRCAHYLLGRRGHFFSCILESLHPVTSRPDRK</sequence>
<dbReference type="EMBL" id="GIFC01001851">
    <property type="protein sequence ID" value="MXU83934.1"/>
    <property type="molecule type" value="Transcribed_RNA"/>
</dbReference>
<proteinExistence type="predicted"/>
<accession>A0A6B0U588</accession>
<organism evidence="2">
    <name type="scientific">Ixodes ricinus</name>
    <name type="common">Common tick</name>
    <name type="synonym">Acarus ricinus</name>
    <dbReference type="NCBI Taxonomy" id="34613"/>
    <lineage>
        <taxon>Eukaryota</taxon>
        <taxon>Metazoa</taxon>
        <taxon>Ecdysozoa</taxon>
        <taxon>Arthropoda</taxon>
        <taxon>Chelicerata</taxon>
        <taxon>Arachnida</taxon>
        <taxon>Acari</taxon>
        <taxon>Parasitiformes</taxon>
        <taxon>Ixodida</taxon>
        <taxon>Ixodoidea</taxon>
        <taxon>Ixodidae</taxon>
        <taxon>Ixodinae</taxon>
        <taxon>Ixodes</taxon>
    </lineage>
</organism>
<protein>
    <submittedName>
        <fullName evidence="2">Putative secreted protein</fullName>
    </submittedName>
</protein>
<evidence type="ECO:0000256" key="1">
    <source>
        <dbReference type="SAM" id="SignalP"/>
    </source>
</evidence>
<feature type="signal peptide" evidence="1">
    <location>
        <begin position="1"/>
        <end position="20"/>
    </location>
</feature>
<dbReference type="AlphaFoldDB" id="A0A6B0U588"/>
<keyword evidence="1" id="KW-0732">Signal</keyword>
<evidence type="ECO:0000313" key="2">
    <source>
        <dbReference type="EMBL" id="MXU83934.1"/>
    </source>
</evidence>
<reference evidence="2" key="1">
    <citation type="submission" date="2019-12" db="EMBL/GenBank/DDBJ databases">
        <title>An insight into the sialome of adult female Ixodes ricinus ticks feeding for 6 days.</title>
        <authorList>
            <person name="Perner J."/>
            <person name="Ribeiro J.M.C."/>
        </authorList>
    </citation>
    <scope>NUCLEOTIDE SEQUENCE</scope>
    <source>
        <strain evidence="2">Semi-engorged</strain>
        <tissue evidence="2">Salivary glands</tissue>
    </source>
</reference>
<name>A0A6B0U588_IXORI</name>